<dbReference type="PANTHER" id="PTHR40254:SF1">
    <property type="entry name" value="BLR0577 PROTEIN"/>
    <property type="match status" value="1"/>
</dbReference>
<dbReference type="Proteomes" id="UP001589793">
    <property type="component" value="Unassembled WGS sequence"/>
</dbReference>
<dbReference type="Gene3D" id="3.50.50.60">
    <property type="entry name" value="FAD/NAD(P)-binding domain"/>
    <property type="match status" value="1"/>
</dbReference>
<reference evidence="2 3" key="1">
    <citation type="submission" date="2024-09" db="EMBL/GenBank/DDBJ databases">
        <authorList>
            <person name="Sun Q."/>
            <person name="Mori K."/>
        </authorList>
    </citation>
    <scope>NUCLEOTIDE SEQUENCE [LARGE SCALE GENOMIC DNA]</scope>
    <source>
        <strain evidence="2 3">CICC 10874</strain>
    </source>
</reference>
<evidence type="ECO:0000313" key="3">
    <source>
        <dbReference type="Proteomes" id="UP001589793"/>
    </source>
</evidence>
<dbReference type="SUPFAM" id="SSF102462">
    <property type="entry name" value="Peptidyl-tRNA hydrolase II"/>
    <property type="match status" value="1"/>
</dbReference>
<sequence length="827" mass="88930">MTAHPETRRTVPAAPHRAVAVIGAGPRGTAIVERLVAASLTPAWEGRATVHLVDPHVGLGGAVWRHDQGEVLLMNTTTCQTTMYPDASCHPDLPTPHRETLADVLAAEGLGPADFASRAAHGRYLAHVLETAERDADPSRLRIVRHRAEAVDVTGEPDGPQRVRLDDGRVLTVDALALALGHLATALGPRSLQLADAAERFDLLHIGPANPLEVDYRSLLGRERVAVAGMGLNFYDAIGMITAAAGGVFEEDPGAPSGLRYLPGGGEPQLIIGSRSGMVYRPKPDLGHELPAPYAPRILTSERVLELAVRPAGVDHERDVMPLMLAELRGAHHEAGHAQLASDQALVELLFPFGRRGGRSDDAHRRTVAVLRESLRRAAEPDPAWVLTFRVLTALRIQVNRLVDLGAYTTGSLRRDIDGHLRNAFASWASGPPLQRVRQLLALEEAGLAVFTGPGMNIDVDVERRCFAVHGGTGLLRGPEHLCDGVLEAHLPPVDLPAYRSALLGAWRERGEVQKDSWSSRGSGTRILTGSIAVDGLYAPVGTDGRVFERRFLVGVPVSTAQPGSAITAQPGSSAQLLRHAEAVALRLARMAGVVPPEGSDPATALRDPGTEEDVPWAMQLVVLRDRHDPAEEEDVAETAARAVLTLLDDPRSAAGGPWHGAVRRWEDGGRIRKLVRRADGKRWSDVQALDGVTVASEVGRAQVRAFVPAPAAPLPKALDKLQVGGTTFPGRVESSPRPDEALVRIEVSPLVTMTSGKLAAQASHAAQLAYRAMDERVRRTWRAEGFPLRLERPDAAQWKAAERPVRVIDAGFTELEGPTETARAIW</sequence>
<keyword evidence="3" id="KW-1185">Reference proteome</keyword>
<dbReference type="Pfam" id="PF13454">
    <property type="entry name" value="NAD_binding_9"/>
    <property type="match status" value="1"/>
</dbReference>
<dbReference type="SUPFAM" id="SSF51905">
    <property type="entry name" value="FAD/NAD(P)-binding domain"/>
    <property type="match status" value="1"/>
</dbReference>
<protein>
    <submittedName>
        <fullName evidence="2">FAD/NAD(P)-binding protein</fullName>
    </submittedName>
</protein>
<organism evidence="2 3">
    <name type="scientific">Brachybacterium hainanense</name>
    <dbReference type="NCBI Taxonomy" id="1541174"/>
    <lineage>
        <taxon>Bacteria</taxon>
        <taxon>Bacillati</taxon>
        <taxon>Actinomycetota</taxon>
        <taxon>Actinomycetes</taxon>
        <taxon>Micrococcales</taxon>
        <taxon>Dermabacteraceae</taxon>
        <taxon>Brachybacterium</taxon>
    </lineage>
</organism>
<dbReference type="InterPro" id="IPR023476">
    <property type="entry name" value="Pep_tRNA_hydro_II_dom_sf"/>
</dbReference>
<comment type="caution">
    <text evidence="2">The sequence shown here is derived from an EMBL/GenBank/DDBJ whole genome shotgun (WGS) entry which is preliminary data.</text>
</comment>
<name>A0ABV6RFI6_9MICO</name>
<dbReference type="InterPro" id="IPR052189">
    <property type="entry name" value="L-asp_N-monooxygenase_NS-form"/>
</dbReference>
<dbReference type="RefSeq" id="WP_376982798.1">
    <property type="nucleotide sequence ID" value="NZ_JBHLSV010000029.1"/>
</dbReference>
<dbReference type="EMBL" id="JBHLSV010000029">
    <property type="protein sequence ID" value="MFC0675765.1"/>
    <property type="molecule type" value="Genomic_DNA"/>
</dbReference>
<evidence type="ECO:0000259" key="1">
    <source>
        <dbReference type="Pfam" id="PF13454"/>
    </source>
</evidence>
<dbReference type="InterPro" id="IPR036188">
    <property type="entry name" value="FAD/NAD-bd_sf"/>
</dbReference>
<feature type="domain" description="FAD-dependent urate hydroxylase HpyO/Asp monooxygenase CreE-like FAD/NAD(P)-binding" evidence="1">
    <location>
        <begin position="20"/>
        <end position="182"/>
    </location>
</feature>
<evidence type="ECO:0000313" key="2">
    <source>
        <dbReference type="EMBL" id="MFC0675765.1"/>
    </source>
</evidence>
<dbReference type="InterPro" id="IPR038732">
    <property type="entry name" value="HpyO/CreE_NAD-binding"/>
</dbReference>
<dbReference type="PANTHER" id="PTHR40254">
    <property type="entry name" value="BLR0577 PROTEIN"/>
    <property type="match status" value="1"/>
</dbReference>
<proteinExistence type="predicted"/>
<dbReference type="Gene3D" id="3.40.1490.10">
    <property type="entry name" value="Bit1"/>
    <property type="match status" value="1"/>
</dbReference>
<gene>
    <name evidence="2" type="ORF">ACFFF6_17585</name>
</gene>
<accession>A0ABV6RFI6</accession>